<reference evidence="2" key="2">
    <citation type="journal article" date="2024" name="Plant">
        <title>Genomic evolution and insights into agronomic trait innovations of Sesamum species.</title>
        <authorList>
            <person name="Miao H."/>
            <person name="Wang L."/>
            <person name="Qu L."/>
            <person name="Liu H."/>
            <person name="Sun Y."/>
            <person name="Le M."/>
            <person name="Wang Q."/>
            <person name="Wei S."/>
            <person name="Zheng Y."/>
            <person name="Lin W."/>
            <person name="Duan Y."/>
            <person name="Cao H."/>
            <person name="Xiong S."/>
            <person name="Wang X."/>
            <person name="Wei L."/>
            <person name="Li C."/>
            <person name="Ma Q."/>
            <person name="Ju M."/>
            <person name="Zhao R."/>
            <person name="Li G."/>
            <person name="Mu C."/>
            <person name="Tian Q."/>
            <person name="Mei H."/>
            <person name="Zhang T."/>
            <person name="Gao T."/>
            <person name="Zhang H."/>
        </authorList>
    </citation>
    <scope>NUCLEOTIDE SEQUENCE</scope>
    <source>
        <strain evidence="2">KEN1</strain>
    </source>
</reference>
<reference evidence="2" key="1">
    <citation type="submission" date="2020-06" db="EMBL/GenBank/DDBJ databases">
        <authorList>
            <person name="Li T."/>
            <person name="Hu X."/>
            <person name="Zhang T."/>
            <person name="Song X."/>
            <person name="Zhang H."/>
            <person name="Dai N."/>
            <person name="Sheng W."/>
            <person name="Hou X."/>
            <person name="Wei L."/>
        </authorList>
    </citation>
    <scope>NUCLEOTIDE SEQUENCE</scope>
    <source>
        <strain evidence="2">KEN1</strain>
        <tissue evidence="2">Leaf</tissue>
    </source>
</reference>
<organism evidence="2">
    <name type="scientific">Sesamum latifolium</name>
    <dbReference type="NCBI Taxonomy" id="2727402"/>
    <lineage>
        <taxon>Eukaryota</taxon>
        <taxon>Viridiplantae</taxon>
        <taxon>Streptophyta</taxon>
        <taxon>Embryophyta</taxon>
        <taxon>Tracheophyta</taxon>
        <taxon>Spermatophyta</taxon>
        <taxon>Magnoliopsida</taxon>
        <taxon>eudicotyledons</taxon>
        <taxon>Gunneridae</taxon>
        <taxon>Pentapetalae</taxon>
        <taxon>asterids</taxon>
        <taxon>lamiids</taxon>
        <taxon>Lamiales</taxon>
        <taxon>Pedaliaceae</taxon>
        <taxon>Sesamum</taxon>
    </lineage>
</organism>
<accession>A0AAW2U6T8</accession>
<gene>
    <name evidence="2" type="ORF">Slati_3733300</name>
</gene>
<dbReference type="AlphaFoldDB" id="A0AAW2U6T8"/>
<evidence type="ECO:0000256" key="1">
    <source>
        <dbReference type="SAM" id="MobiDB-lite"/>
    </source>
</evidence>
<sequence length="62" mass="6839">MGKGGQNYGRSEDVGGAGKEPKGDYYAAWSKDVRDCEEKYQVSRDYGLCQGMRLKNGGRSID</sequence>
<feature type="region of interest" description="Disordered" evidence="1">
    <location>
        <begin position="1"/>
        <end position="22"/>
    </location>
</feature>
<name>A0AAW2U6T8_9LAMI</name>
<proteinExistence type="predicted"/>
<dbReference type="EMBL" id="JACGWN010000013">
    <property type="protein sequence ID" value="KAL0411436.1"/>
    <property type="molecule type" value="Genomic_DNA"/>
</dbReference>
<protein>
    <submittedName>
        <fullName evidence="2">Uncharacterized protein</fullName>
    </submittedName>
</protein>
<evidence type="ECO:0000313" key="2">
    <source>
        <dbReference type="EMBL" id="KAL0411436.1"/>
    </source>
</evidence>
<comment type="caution">
    <text evidence="2">The sequence shown here is derived from an EMBL/GenBank/DDBJ whole genome shotgun (WGS) entry which is preliminary data.</text>
</comment>